<feature type="transmembrane region" description="Helical" evidence="1">
    <location>
        <begin position="151"/>
        <end position="171"/>
    </location>
</feature>
<feature type="transmembrane region" description="Helical" evidence="1">
    <location>
        <begin position="120"/>
        <end position="139"/>
    </location>
</feature>
<keyword evidence="1" id="KW-0812">Transmembrane</keyword>
<feature type="transmembrane region" description="Helical" evidence="1">
    <location>
        <begin position="342"/>
        <end position="361"/>
    </location>
</feature>
<protein>
    <submittedName>
        <fullName evidence="2">Unannotated protein</fullName>
    </submittedName>
</protein>
<accession>A0A6J6W6H0</accession>
<evidence type="ECO:0000256" key="1">
    <source>
        <dbReference type="SAM" id="Phobius"/>
    </source>
</evidence>
<dbReference type="EMBL" id="CAFAAB010000024">
    <property type="protein sequence ID" value="CAB4778317.1"/>
    <property type="molecule type" value="Genomic_DNA"/>
</dbReference>
<name>A0A6J6W6H0_9ZZZZ</name>
<reference evidence="2" key="1">
    <citation type="submission" date="2020-05" db="EMBL/GenBank/DDBJ databases">
        <authorList>
            <person name="Chiriac C."/>
            <person name="Salcher M."/>
            <person name="Ghai R."/>
            <person name="Kavagutti S V."/>
        </authorList>
    </citation>
    <scope>NUCLEOTIDE SEQUENCE</scope>
</reference>
<keyword evidence="1" id="KW-1133">Transmembrane helix</keyword>
<organism evidence="2">
    <name type="scientific">freshwater metagenome</name>
    <dbReference type="NCBI Taxonomy" id="449393"/>
    <lineage>
        <taxon>unclassified sequences</taxon>
        <taxon>metagenomes</taxon>
        <taxon>ecological metagenomes</taxon>
    </lineage>
</organism>
<sequence>MPFLGTLCAPLTWIWGPIFSYNFLTVLSPLTAALALYWVAGRWVQRRSARFIAGLLYGFSPYLVAQLWGHLFLTMIFVFPIMVLAINEIFVRQQWKPWRSGALLALCLVAQIGISPELLLNALIIALPLIAILVIRLTRRPLAATIYAAKSIGVALACAALPLGLFVYNFLYGEGHMTGAYRDAGIVANLKIDGFAFLLPGSLQKFGFGVANSIDALIFFRGNSIHPDPFESGGFIGIPLILLILASLPLVIRRREIWVLGIGFFTAVSVAVGAEPTVNGQFIGIRGPFSKLRELPLLESSIASRWTLYMWLFLALIVGIILDRVITYFATTPTSIRRTQRLAAATCLAVLASLTLLPRWPMPQSEKVVPLWFSSPAEKSLSPQSVVVTAPLAINGAPLAMMWQSLNNFNFTLAHGSAGPQTKTWDSLKAIVTQCDAPNAPDRPNFSGLGKAQDQMRRLGVTTLIATQYSGNPTCAYAVFTGLAESPGVDQLDVRIWNVKP</sequence>
<evidence type="ECO:0000313" key="2">
    <source>
        <dbReference type="EMBL" id="CAB4778317.1"/>
    </source>
</evidence>
<dbReference type="AlphaFoldDB" id="A0A6J6W6H0"/>
<feature type="transmembrane region" description="Helical" evidence="1">
    <location>
        <begin position="47"/>
        <end position="65"/>
    </location>
</feature>
<feature type="transmembrane region" description="Helical" evidence="1">
    <location>
        <begin position="71"/>
        <end position="91"/>
    </location>
</feature>
<feature type="transmembrane region" description="Helical" evidence="1">
    <location>
        <begin position="257"/>
        <end position="274"/>
    </location>
</feature>
<feature type="transmembrane region" description="Helical" evidence="1">
    <location>
        <begin position="233"/>
        <end position="252"/>
    </location>
</feature>
<keyword evidence="1" id="KW-0472">Membrane</keyword>
<feature type="transmembrane region" description="Helical" evidence="1">
    <location>
        <begin position="98"/>
        <end position="114"/>
    </location>
</feature>
<feature type="transmembrane region" description="Helical" evidence="1">
    <location>
        <begin position="308"/>
        <end position="330"/>
    </location>
</feature>
<proteinExistence type="predicted"/>
<feature type="transmembrane region" description="Helical" evidence="1">
    <location>
        <begin position="20"/>
        <end position="40"/>
    </location>
</feature>
<gene>
    <name evidence="2" type="ORF">UFOPK2958_00349</name>
</gene>